<dbReference type="EMBL" id="FOHX01000001">
    <property type="protein sequence ID" value="SES71689.1"/>
    <property type="molecule type" value="Genomic_DNA"/>
</dbReference>
<feature type="chain" id="PRO_5011503451" description="Peptidase inhibitor family I36" evidence="1">
    <location>
        <begin position="32"/>
        <end position="105"/>
    </location>
</feature>
<name>A0A1H9YSQ5_9ACTN</name>
<gene>
    <name evidence="2" type="ORF">SAMN05421811_101138</name>
</gene>
<dbReference type="RefSeq" id="WP_143082055.1">
    <property type="nucleotide sequence ID" value="NZ_FOHX01000001.1"/>
</dbReference>
<organism evidence="2 3">
    <name type="scientific">Nonomuraea wenchangensis</name>
    <dbReference type="NCBI Taxonomy" id="568860"/>
    <lineage>
        <taxon>Bacteria</taxon>
        <taxon>Bacillati</taxon>
        <taxon>Actinomycetota</taxon>
        <taxon>Actinomycetes</taxon>
        <taxon>Streptosporangiales</taxon>
        <taxon>Streptosporangiaceae</taxon>
        <taxon>Nonomuraea</taxon>
    </lineage>
</organism>
<proteinExistence type="predicted"/>
<dbReference type="AlphaFoldDB" id="A0A1H9YSQ5"/>
<evidence type="ECO:0008006" key="4">
    <source>
        <dbReference type="Google" id="ProtNLM"/>
    </source>
</evidence>
<dbReference type="OrthoDB" id="3542467at2"/>
<feature type="signal peptide" evidence="1">
    <location>
        <begin position="1"/>
        <end position="31"/>
    </location>
</feature>
<keyword evidence="1" id="KW-0732">Signal</keyword>
<evidence type="ECO:0000313" key="3">
    <source>
        <dbReference type="Proteomes" id="UP000199361"/>
    </source>
</evidence>
<reference evidence="2 3" key="1">
    <citation type="submission" date="2016-10" db="EMBL/GenBank/DDBJ databases">
        <authorList>
            <person name="de Groot N.N."/>
        </authorList>
    </citation>
    <scope>NUCLEOTIDE SEQUENCE [LARGE SCALE GENOMIC DNA]</scope>
    <source>
        <strain evidence="2 3">CGMCC 4.5598</strain>
    </source>
</reference>
<evidence type="ECO:0000256" key="1">
    <source>
        <dbReference type="SAM" id="SignalP"/>
    </source>
</evidence>
<accession>A0A1H9YSQ5</accession>
<keyword evidence="3" id="KW-1185">Reference proteome</keyword>
<sequence length="105" mass="11444">MTSIKRMLQLAAMGGALAAGVTVLPATAAHAANNCDGTYTTYTYEVFCYTSDWDEFRAKVRCYKIGSSSYTTRYGAWTRVGTARSVAKCTTSEEPASGSWLFRNV</sequence>
<protein>
    <recommendedName>
        <fullName evidence="4">Peptidase inhibitor family I36</fullName>
    </recommendedName>
</protein>
<dbReference type="Proteomes" id="UP000199361">
    <property type="component" value="Unassembled WGS sequence"/>
</dbReference>
<evidence type="ECO:0000313" key="2">
    <source>
        <dbReference type="EMBL" id="SES71689.1"/>
    </source>
</evidence>